<dbReference type="AlphaFoldDB" id="A1ANM7"/>
<accession>A1ANM7</accession>
<name>A1ANM7_PELPD</name>
<evidence type="ECO:0000313" key="2">
    <source>
        <dbReference type="Proteomes" id="UP000006732"/>
    </source>
</evidence>
<dbReference type="KEGG" id="ppd:Ppro_1327"/>
<dbReference type="HOGENOM" id="CLU_1863294_0_0_7"/>
<gene>
    <name evidence="1" type="ordered locus">Ppro_1327</name>
</gene>
<protein>
    <recommendedName>
        <fullName evidence="3">Lipoprotein</fullName>
    </recommendedName>
</protein>
<evidence type="ECO:0000313" key="1">
    <source>
        <dbReference type="EMBL" id="ABK98947.1"/>
    </source>
</evidence>
<dbReference type="Proteomes" id="UP000006732">
    <property type="component" value="Chromosome"/>
</dbReference>
<dbReference type="EMBL" id="CP000482">
    <property type="protein sequence ID" value="ABK98947.1"/>
    <property type="molecule type" value="Genomic_DNA"/>
</dbReference>
<sequence>MMLAGCSGSVNTVIKPDTDLKKYKTAYVDMLTQDEFNLGAAIMAHMTGMGFMVKQTPLPKDVSETDLLVKYDYYDGWDMRKYMKNFSINIFDEKSNTLLLNSRYDLTGIWRGEEFRINYTFNDIRIKAGYPPLQDFE</sequence>
<proteinExistence type="predicted"/>
<reference evidence="1 2" key="1">
    <citation type="submission" date="2006-10" db="EMBL/GenBank/DDBJ databases">
        <title>Complete sequence of chromosome of Pelobacter propionicus DSM 2379.</title>
        <authorList>
            <consortium name="US DOE Joint Genome Institute"/>
            <person name="Copeland A."/>
            <person name="Lucas S."/>
            <person name="Lapidus A."/>
            <person name="Barry K."/>
            <person name="Detter J.C."/>
            <person name="Glavina del Rio T."/>
            <person name="Hammon N."/>
            <person name="Israni S."/>
            <person name="Dalin E."/>
            <person name="Tice H."/>
            <person name="Pitluck S."/>
            <person name="Saunders E."/>
            <person name="Brettin T."/>
            <person name="Bruce D."/>
            <person name="Han C."/>
            <person name="Tapia R."/>
            <person name="Schmutz J."/>
            <person name="Larimer F."/>
            <person name="Land M."/>
            <person name="Hauser L."/>
            <person name="Kyrpides N."/>
            <person name="Kim E."/>
            <person name="Lovley D."/>
            <person name="Richardson P."/>
        </authorList>
    </citation>
    <scope>NUCLEOTIDE SEQUENCE [LARGE SCALE GENOMIC DNA]</scope>
    <source>
        <strain evidence="2">DSM 2379 / NBRC 103807 / OttBd1</strain>
    </source>
</reference>
<organism evidence="1 2">
    <name type="scientific">Pelobacter propionicus (strain DSM 2379 / NBRC 103807 / OttBd1)</name>
    <dbReference type="NCBI Taxonomy" id="338966"/>
    <lineage>
        <taxon>Bacteria</taxon>
        <taxon>Pseudomonadati</taxon>
        <taxon>Thermodesulfobacteriota</taxon>
        <taxon>Desulfuromonadia</taxon>
        <taxon>Desulfuromonadales</taxon>
        <taxon>Desulfuromonadaceae</taxon>
        <taxon>Pelobacter</taxon>
    </lineage>
</organism>
<evidence type="ECO:0008006" key="3">
    <source>
        <dbReference type="Google" id="ProtNLM"/>
    </source>
</evidence>
<dbReference type="eggNOG" id="ENOG5031CAM">
    <property type="taxonomic scope" value="Bacteria"/>
</dbReference>
<keyword evidence="2" id="KW-1185">Reference proteome</keyword>